<comment type="function">
    <text evidence="6">Catalyzes the condensation of carbamoyl phosphate and aspartate to form carbamoyl aspartate and inorganic phosphate, the committed step in the de novo pyrimidine nucleotide biosynthesis pathway.</text>
</comment>
<dbReference type="InterPro" id="IPR006131">
    <property type="entry name" value="Asp_carbamoyltransf_Asp/Orn-bd"/>
</dbReference>
<protein>
    <recommendedName>
        <fullName evidence="3 8">Aspartate carbamoyltransferase</fullName>
        <ecNumber evidence="3 8">2.1.3.2</ecNumber>
    </recommendedName>
</protein>
<evidence type="ECO:0000313" key="12">
    <source>
        <dbReference type="EMBL" id="PIY89478.1"/>
    </source>
</evidence>
<dbReference type="Proteomes" id="UP000230767">
    <property type="component" value="Unassembled WGS sequence"/>
</dbReference>
<dbReference type="GO" id="GO:0016597">
    <property type="term" value="F:amino acid binding"/>
    <property type="evidence" value="ECO:0007669"/>
    <property type="project" value="InterPro"/>
</dbReference>
<comment type="similarity">
    <text evidence="2">Belongs to the aspartate/ornithine carbamoyltransferase superfamily. ATCase family.</text>
</comment>
<keyword evidence="4 9" id="KW-0808">Transferase</keyword>
<dbReference type="FunFam" id="3.40.50.1370:FF:000002">
    <property type="entry name" value="Aspartate carbamoyltransferase 2"/>
    <property type="match status" value="1"/>
</dbReference>
<dbReference type="AlphaFoldDB" id="A0A2M7R7D6"/>
<dbReference type="InterPro" id="IPR002082">
    <property type="entry name" value="Asp_carbamoyltransf"/>
</dbReference>
<evidence type="ECO:0000256" key="2">
    <source>
        <dbReference type="ARBA" id="ARBA00008896"/>
    </source>
</evidence>
<comment type="caution">
    <text evidence="12">The sequence shown here is derived from an EMBL/GenBank/DDBJ whole genome shotgun (WGS) entry which is preliminary data.</text>
</comment>
<dbReference type="InterPro" id="IPR036901">
    <property type="entry name" value="Asp/Orn_carbamoylTrfase_sf"/>
</dbReference>
<accession>A0A2M7R7D6</accession>
<dbReference type="GO" id="GO:0044205">
    <property type="term" value="P:'de novo' UMP biosynthetic process"/>
    <property type="evidence" value="ECO:0007669"/>
    <property type="project" value="UniProtKB-UniPathway"/>
</dbReference>
<evidence type="ECO:0000259" key="11">
    <source>
        <dbReference type="Pfam" id="PF02729"/>
    </source>
</evidence>
<dbReference type="GO" id="GO:0004070">
    <property type="term" value="F:aspartate carbamoyltransferase activity"/>
    <property type="evidence" value="ECO:0007669"/>
    <property type="project" value="UniProtKB-UniRule"/>
</dbReference>
<evidence type="ECO:0000256" key="8">
    <source>
        <dbReference type="NCBIfam" id="TIGR00670"/>
    </source>
</evidence>
<dbReference type="Pfam" id="PF02729">
    <property type="entry name" value="OTCace_N"/>
    <property type="match status" value="1"/>
</dbReference>
<evidence type="ECO:0000256" key="5">
    <source>
        <dbReference type="ARBA" id="ARBA00022975"/>
    </source>
</evidence>
<dbReference type="PRINTS" id="PR00101">
    <property type="entry name" value="ATCASE"/>
</dbReference>
<evidence type="ECO:0000256" key="4">
    <source>
        <dbReference type="ARBA" id="ARBA00022679"/>
    </source>
</evidence>
<organism evidence="12 13">
    <name type="scientific">Candidatus Nealsonbacteria bacterium CG_4_10_14_0_8_um_filter_37_14</name>
    <dbReference type="NCBI Taxonomy" id="1974684"/>
    <lineage>
        <taxon>Bacteria</taxon>
        <taxon>Candidatus Nealsoniibacteriota</taxon>
    </lineage>
</organism>
<evidence type="ECO:0000259" key="10">
    <source>
        <dbReference type="Pfam" id="PF00185"/>
    </source>
</evidence>
<dbReference type="SUPFAM" id="SSF53671">
    <property type="entry name" value="Aspartate/ornithine carbamoyltransferase"/>
    <property type="match status" value="1"/>
</dbReference>
<gene>
    <name evidence="12" type="primary">pyrB</name>
    <name evidence="12" type="ORF">COY73_00815</name>
</gene>
<dbReference type="GO" id="GO:0006520">
    <property type="term" value="P:amino acid metabolic process"/>
    <property type="evidence" value="ECO:0007669"/>
    <property type="project" value="InterPro"/>
</dbReference>
<evidence type="ECO:0000256" key="3">
    <source>
        <dbReference type="ARBA" id="ARBA00013008"/>
    </source>
</evidence>
<dbReference type="Gene3D" id="3.40.50.1370">
    <property type="entry name" value="Aspartate/ornithine carbamoyltransferase"/>
    <property type="match status" value="2"/>
</dbReference>
<evidence type="ECO:0000256" key="6">
    <source>
        <dbReference type="ARBA" id="ARBA00043884"/>
    </source>
</evidence>
<evidence type="ECO:0000256" key="9">
    <source>
        <dbReference type="RuleBase" id="RU003634"/>
    </source>
</evidence>
<keyword evidence="5" id="KW-0665">Pyrimidine biosynthesis</keyword>
<dbReference type="EMBL" id="PFLW01000023">
    <property type="protein sequence ID" value="PIY89478.1"/>
    <property type="molecule type" value="Genomic_DNA"/>
</dbReference>
<dbReference type="InterPro" id="IPR006132">
    <property type="entry name" value="Asp/Orn_carbamoyltranf_P-bd"/>
</dbReference>
<dbReference type="PRINTS" id="PR00100">
    <property type="entry name" value="AOTCASE"/>
</dbReference>
<feature type="domain" description="Aspartate/ornithine carbamoyltransferase carbamoyl-P binding" evidence="11">
    <location>
        <begin position="4"/>
        <end position="148"/>
    </location>
</feature>
<feature type="domain" description="Aspartate/ornithine carbamoyltransferase Asp/Orn-binding" evidence="10">
    <location>
        <begin position="156"/>
        <end position="314"/>
    </location>
</feature>
<dbReference type="PANTHER" id="PTHR45753:SF6">
    <property type="entry name" value="ASPARTATE CARBAMOYLTRANSFERASE"/>
    <property type="match status" value="1"/>
</dbReference>
<sequence length="317" mass="36055">MKLKHIIEAQQFDRPWMVNELFPLVDEMEEIVEKGGSNILAGKEMISLFYESSTRTRGSFEIAMHKLGGKVPFSTENAKEFTKAVVGETLEDTIMVFNCYRPHVIVLRYHEEGGAKRAAEVSHVPIINAGDGGGQHPTQALLDLYTINKKLGRIDDISIAMVGDLARGRTVRSLAYLLGKFSDIKIYFISPEVLKMRSDIKDYLDRHKVKWTEEYNDLRIVAPKVDIIYQTRTQTERPDLSVDRTALVQRYDTKRGFYNVNQKVVSLMKKDAIIMHPLPKVDEIAPEVDKDPRAVYLTTQVASGLFVRMALLIIILI</sequence>
<dbReference type="PROSITE" id="PS00097">
    <property type="entry name" value="CARBAMOYLTRANSFERASE"/>
    <property type="match status" value="1"/>
</dbReference>
<dbReference type="PANTHER" id="PTHR45753">
    <property type="entry name" value="ORNITHINE CARBAMOYLTRANSFERASE, MITOCHONDRIAL"/>
    <property type="match status" value="1"/>
</dbReference>
<dbReference type="UniPathway" id="UPA00070">
    <property type="reaction ID" value="UER00116"/>
</dbReference>
<name>A0A2M7R7D6_9BACT</name>
<dbReference type="InterPro" id="IPR006130">
    <property type="entry name" value="Asp/Orn_carbamoylTrfase"/>
</dbReference>
<evidence type="ECO:0000256" key="1">
    <source>
        <dbReference type="ARBA" id="ARBA00004852"/>
    </source>
</evidence>
<dbReference type="NCBIfam" id="TIGR00670">
    <property type="entry name" value="asp_carb_tr"/>
    <property type="match status" value="1"/>
</dbReference>
<dbReference type="Pfam" id="PF00185">
    <property type="entry name" value="OTCace"/>
    <property type="match status" value="1"/>
</dbReference>
<comment type="pathway">
    <text evidence="1">Pyrimidine metabolism; UMP biosynthesis via de novo pathway; (S)-dihydroorotate from bicarbonate: step 2/3.</text>
</comment>
<comment type="catalytic activity">
    <reaction evidence="7">
        <text>carbamoyl phosphate + L-aspartate = N-carbamoyl-L-aspartate + phosphate + H(+)</text>
        <dbReference type="Rhea" id="RHEA:20013"/>
        <dbReference type="ChEBI" id="CHEBI:15378"/>
        <dbReference type="ChEBI" id="CHEBI:29991"/>
        <dbReference type="ChEBI" id="CHEBI:32814"/>
        <dbReference type="ChEBI" id="CHEBI:43474"/>
        <dbReference type="ChEBI" id="CHEBI:58228"/>
        <dbReference type="EC" id="2.1.3.2"/>
    </reaction>
</comment>
<dbReference type="GO" id="GO:0006207">
    <property type="term" value="P:'de novo' pyrimidine nucleobase biosynthetic process"/>
    <property type="evidence" value="ECO:0007669"/>
    <property type="project" value="InterPro"/>
</dbReference>
<reference evidence="13" key="1">
    <citation type="submission" date="2017-09" db="EMBL/GenBank/DDBJ databases">
        <title>Depth-based differentiation of microbial function through sediment-hosted aquifers and enrichment of novel symbionts in the deep terrestrial subsurface.</title>
        <authorList>
            <person name="Probst A.J."/>
            <person name="Ladd B."/>
            <person name="Jarett J.K."/>
            <person name="Geller-Mcgrath D.E."/>
            <person name="Sieber C.M.K."/>
            <person name="Emerson J.B."/>
            <person name="Anantharaman K."/>
            <person name="Thomas B.C."/>
            <person name="Malmstrom R."/>
            <person name="Stieglmeier M."/>
            <person name="Klingl A."/>
            <person name="Woyke T."/>
            <person name="Ryan C.M."/>
            <person name="Banfield J.F."/>
        </authorList>
    </citation>
    <scope>NUCLEOTIDE SEQUENCE [LARGE SCALE GENOMIC DNA]</scope>
</reference>
<evidence type="ECO:0000256" key="7">
    <source>
        <dbReference type="ARBA" id="ARBA00048859"/>
    </source>
</evidence>
<dbReference type="EC" id="2.1.3.2" evidence="3 8"/>
<proteinExistence type="inferred from homology"/>
<evidence type="ECO:0000313" key="13">
    <source>
        <dbReference type="Proteomes" id="UP000230767"/>
    </source>
</evidence>